<dbReference type="SUPFAM" id="SSF47384">
    <property type="entry name" value="Homodimeric domain of signal transducing histidine kinase"/>
    <property type="match status" value="1"/>
</dbReference>
<evidence type="ECO:0000256" key="8">
    <source>
        <dbReference type="ARBA" id="ARBA00022741"/>
    </source>
</evidence>
<dbReference type="PROSITE" id="PS50109">
    <property type="entry name" value="HIS_KIN"/>
    <property type="match status" value="1"/>
</dbReference>
<evidence type="ECO:0000256" key="6">
    <source>
        <dbReference type="ARBA" id="ARBA00022679"/>
    </source>
</evidence>
<dbReference type="Gene3D" id="1.10.287.130">
    <property type="match status" value="1"/>
</dbReference>
<feature type="domain" description="Histidine kinase" evidence="15">
    <location>
        <begin position="262"/>
        <end position="467"/>
    </location>
</feature>
<accession>A0A7Y0LH32</accession>
<dbReference type="Pfam" id="PF02518">
    <property type="entry name" value="HATPase_c"/>
    <property type="match status" value="1"/>
</dbReference>
<dbReference type="InterPro" id="IPR050398">
    <property type="entry name" value="HssS/ArlS-like"/>
</dbReference>
<dbReference type="EMBL" id="JABBXH010000006">
    <property type="protein sequence ID" value="NMP33115.1"/>
    <property type="molecule type" value="Genomic_DNA"/>
</dbReference>
<evidence type="ECO:0000256" key="4">
    <source>
        <dbReference type="ARBA" id="ARBA00022475"/>
    </source>
</evidence>
<dbReference type="InterPro" id="IPR036097">
    <property type="entry name" value="HisK_dim/P_sf"/>
</dbReference>
<evidence type="ECO:0000256" key="13">
    <source>
        <dbReference type="ARBA" id="ARBA00023136"/>
    </source>
</evidence>
<keyword evidence="11 14" id="KW-1133">Transmembrane helix</keyword>
<dbReference type="SMART" id="SM00304">
    <property type="entry name" value="HAMP"/>
    <property type="match status" value="1"/>
</dbReference>
<keyword evidence="18" id="KW-1185">Reference proteome</keyword>
<comment type="subcellular location">
    <subcellularLocation>
        <location evidence="2">Cell membrane</location>
        <topology evidence="2">Multi-pass membrane protein</topology>
    </subcellularLocation>
</comment>
<reference evidence="17 18" key="1">
    <citation type="submission" date="2020-04" db="EMBL/GenBank/DDBJ databases">
        <title>Thalassotalea sp. M1531, isolated from the surface of marine red alga.</title>
        <authorList>
            <person name="Pang L."/>
            <person name="Lu D.-C."/>
        </authorList>
    </citation>
    <scope>NUCLEOTIDE SEQUENCE [LARGE SCALE GENOMIC DNA]</scope>
    <source>
        <strain evidence="17 18">M1531</strain>
    </source>
</reference>
<evidence type="ECO:0000256" key="5">
    <source>
        <dbReference type="ARBA" id="ARBA00022553"/>
    </source>
</evidence>
<evidence type="ECO:0000256" key="3">
    <source>
        <dbReference type="ARBA" id="ARBA00012438"/>
    </source>
</evidence>
<dbReference type="GO" id="GO:0005524">
    <property type="term" value="F:ATP binding"/>
    <property type="evidence" value="ECO:0007669"/>
    <property type="project" value="UniProtKB-KW"/>
</dbReference>
<keyword evidence="10" id="KW-0067">ATP-binding</keyword>
<dbReference type="PROSITE" id="PS50885">
    <property type="entry name" value="HAMP"/>
    <property type="match status" value="1"/>
</dbReference>
<dbReference type="SMART" id="SM00388">
    <property type="entry name" value="HisKA"/>
    <property type="match status" value="1"/>
</dbReference>
<dbReference type="Pfam" id="PF00672">
    <property type="entry name" value="HAMP"/>
    <property type="match status" value="1"/>
</dbReference>
<dbReference type="InterPro" id="IPR036890">
    <property type="entry name" value="HATPase_C_sf"/>
</dbReference>
<evidence type="ECO:0000259" key="16">
    <source>
        <dbReference type="PROSITE" id="PS50885"/>
    </source>
</evidence>
<keyword evidence="13 14" id="KW-0472">Membrane</keyword>
<name>A0A7Y0LH32_9GAMM</name>
<organism evidence="17 18">
    <name type="scientific">Thalassotalea algicola</name>
    <dbReference type="NCBI Taxonomy" id="2716224"/>
    <lineage>
        <taxon>Bacteria</taxon>
        <taxon>Pseudomonadati</taxon>
        <taxon>Pseudomonadota</taxon>
        <taxon>Gammaproteobacteria</taxon>
        <taxon>Alteromonadales</taxon>
        <taxon>Colwelliaceae</taxon>
        <taxon>Thalassotalea</taxon>
    </lineage>
</organism>
<proteinExistence type="predicted"/>
<keyword evidence="12" id="KW-0902">Two-component regulatory system</keyword>
<protein>
    <recommendedName>
        <fullName evidence="3">histidine kinase</fullName>
        <ecNumber evidence="3">2.7.13.3</ecNumber>
    </recommendedName>
</protein>
<dbReference type="InterPro" id="IPR003594">
    <property type="entry name" value="HATPase_dom"/>
</dbReference>
<evidence type="ECO:0000313" key="17">
    <source>
        <dbReference type="EMBL" id="NMP33115.1"/>
    </source>
</evidence>
<evidence type="ECO:0000256" key="7">
    <source>
        <dbReference type="ARBA" id="ARBA00022692"/>
    </source>
</evidence>
<dbReference type="PANTHER" id="PTHR45528">
    <property type="entry name" value="SENSOR HISTIDINE KINASE CPXA"/>
    <property type="match status" value="1"/>
</dbReference>
<dbReference type="EC" id="2.7.13.3" evidence="3"/>
<dbReference type="Proteomes" id="UP000568664">
    <property type="component" value="Unassembled WGS sequence"/>
</dbReference>
<gene>
    <name evidence="17" type="ORF">HII17_16270</name>
</gene>
<keyword evidence="9 17" id="KW-0418">Kinase</keyword>
<evidence type="ECO:0000256" key="11">
    <source>
        <dbReference type="ARBA" id="ARBA00022989"/>
    </source>
</evidence>
<evidence type="ECO:0000256" key="14">
    <source>
        <dbReference type="SAM" id="Phobius"/>
    </source>
</evidence>
<feature type="transmembrane region" description="Helical" evidence="14">
    <location>
        <begin position="6"/>
        <end position="29"/>
    </location>
</feature>
<keyword evidence="7 14" id="KW-0812">Transmembrane</keyword>
<dbReference type="SUPFAM" id="SSF55874">
    <property type="entry name" value="ATPase domain of HSP90 chaperone/DNA topoisomerase II/histidine kinase"/>
    <property type="match status" value="1"/>
</dbReference>
<dbReference type="AlphaFoldDB" id="A0A7Y0LH32"/>
<feature type="domain" description="HAMP" evidence="16">
    <location>
        <begin position="190"/>
        <end position="242"/>
    </location>
</feature>
<dbReference type="RefSeq" id="WP_169076429.1">
    <property type="nucleotide sequence ID" value="NZ_JABBXH010000006.1"/>
</dbReference>
<dbReference type="GO" id="GO:0005886">
    <property type="term" value="C:plasma membrane"/>
    <property type="evidence" value="ECO:0007669"/>
    <property type="project" value="UniProtKB-SubCell"/>
</dbReference>
<keyword evidence="6" id="KW-0808">Transferase</keyword>
<dbReference type="InterPro" id="IPR005467">
    <property type="entry name" value="His_kinase_dom"/>
</dbReference>
<evidence type="ECO:0000259" key="15">
    <source>
        <dbReference type="PROSITE" id="PS50109"/>
    </source>
</evidence>
<dbReference type="GO" id="GO:0000155">
    <property type="term" value="F:phosphorelay sensor kinase activity"/>
    <property type="evidence" value="ECO:0007669"/>
    <property type="project" value="InterPro"/>
</dbReference>
<evidence type="ECO:0000313" key="18">
    <source>
        <dbReference type="Proteomes" id="UP000568664"/>
    </source>
</evidence>
<dbReference type="InterPro" id="IPR003660">
    <property type="entry name" value="HAMP_dom"/>
</dbReference>
<sequence length="467" mass="52164">MSLRHYLFSLIGALILLLTLVQLFLVYWIDRNLAQEVNEQAKLLSERVVEFAFNDVEIHVEELSGEQARVIHLPAGNKQTKMVIVPDDNEPFETNVHVFKEKIEIDEESSLKHADKVLVKKRLAKLFESLEQGESNGATTFVQKHPDSHGFSFEHSVTTSETSQSLIHSIQLMILVCALLALIFAYWLSAQFNKPLSALKKGFEALANQDYSYRIKPQGVNEIKQTMVQFNAMLSTLGELKQVEQHYKETAHLAELGEVSRGLAHTLRNPIHTIGLSIERLANNHLTESQRVELVHTIQAKIAHIDNNIKSLLTLTTNGIERDQNVPVLAVIQDIVLEFKSAQVKPQRFDIDVSINLHITGAESEIRSILHTLIINACEANPEDGTVIINAKEQSNCIAVAVKDEGKGLDDAIAQRLFQPHVSSKPEGAGMGLYIAKRITTLHYAGNISLENRVDHHGCIATAIFSH</sequence>
<dbReference type="Gene3D" id="3.30.565.10">
    <property type="entry name" value="Histidine kinase-like ATPase, C-terminal domain"/>
    <property type="match status" value="1"/>
</dbReference>
<keyword evidence="8" id="KW-0547">Nucleotide-binding</keyword>
<dbReference type="CDD" id="cd00082">
    <property type="entry name" value="HisKA"/>
    <property type="match status" value="1"/>
</dbReference>
<dbReference type="InterPro" id="IPR003661">
    <property type="entry name" value="HisK_dim/P_dom"/>
</dbReference>
<comment type="catalytic activity">
    <reaction evidence="1">
        <text>ATP + protein L-histidine = ADP + protein N-phospho-L-histidine.</text>
        <dbReference type="EC" id="2.7.13.3"/>
    </reaction>
</comment>
<dbReference type="InterPro" id="IPR004358">
    <property type="entry name" value="Sig_transdc_His_kin-like_C"/>
</dbReference>
<dbReference type="PRINTS" id="PR00344">
    <property type="entry name" value="BCTRLSENSOR"/>
</dbReference>
<evidence type="ECO:0000256" key="1">
    <source>
        <dbReference type="ARBA" id="ARBA00000085"/>
    </source>
</evidence>
<comment type="caution">
    <text evidence="17">The sequence shown here is derived from an EMBL/GenBank/DDBJ whole genome shotgun (WGS) entry which is preliminary data.</text>
</comment>
<evidence type="ECO:0000256" key="9">
    <source>
        <dbReference type="ARBA" id="ARBA00022777"/>
    </source>
</evidence>
<evidence type="ECO:0000256" key="2">
    <source>
        <dbReference type="ARBA" id="ARBA00004651"/>
    </source>
</evidence>
<feature type="transmembrane region" description="Helical" evidence="14">
    <location>
        <begin position="170"/>
        <end position="188"/>
    </location>
</feature>
<evidence type="ECO:0000256" key="10">
    <source>
        <dbReference type="ARBA" id="ARBA00022840"/>
    </source>
</evidence>
<keyword evidence="4" id="KW-1003">Cell membrane</keyword>
<dbReference type="PANTHER" id="PTHR45528:SF1">
    <property type="entry name" value="SENSOR HISTIDINE KINASE CPXA"/>
    <property type="match status" value="1"/>
</dbReference>
<keyword evidence="5" id="KW-0597">Phosphoprotein</keyword>
<dbReference type="SMART" id="SM00387">
    <property type="entry name" value="HATPase_c"/>
    <property type="match status" value="1"/>
</dbReference>
<evidence type="ECO:0000256" key="12">
    <source>
        <dbReference type="ARBA" id="ARBA00023012"/>
    </source>
</evidence>
<dbReference type="CDD" id="cd06225">
    <property type="entry name" value="HAMP"/>
    <property type="match status" value="1"/>
</dbReference>
<dbReference type="Gene3D" id="6.10.340.10">
    <property type="match status" value="1"/>
</dbReference>